<organism evidence="1 2">
    <name type="scientific">Runella salmonicolor</name>
    <dbReference type="NCBI Taxonomy" id="2950278"/>
    <lineage>
        <taxon>Bacteria</taxon>
        <taxon>Pseudomonadati</taxon>
        <taxon>Bacteroidota</taxon>
        <taxon>Cytophagia</taxon>
        <taxon>Cytophagales</taxon>
        <taxon>Spirosomataceae</taxon>
        <taxon>Runella</taxon>
    </lineage>
</organism>
<evidence type="ECO:0008006" key="3">
    <source>
        <dbReference type="Google" id="ProtNLM"/>
    </source>
</evidence>
<evidence type="ECO:0000313" key="2">
    <source>
        <dbReference type="Proteomes" id="UP001204772"/>
    </source>
</evidence>
<dbReference type="EMBL" id="JAMZEL010000006">
    <property type="protein sequence ID" value="MCP1384058.1"/>
    <property type="molecule type" value="Genomic_DNA"/>
</dbReference>
<gene>
    <name evidence="1" type="ORF">NCI00_16550</name>
</gene>
<proteinExistence type="predicted"/>
<dbReference type="Gene3D" id="3.40.50.300">
    <property type="entry name" value="P-loop containing nucleotide triphosphate hydrolases"/>
    <property type="match status" value="1"/>
</dbReference>
<reference evidence="1 2" key="1">
    <citation type="submission" date="2022-06" db="EMBL/GenBank/DDBJ databases">
        <title>Runella sp. S5 genome sequencing.</title>
        <authorList>
            <person name="Park S."/>
        </authorList>
    </citation>
    <scope>NUCLEOTIDE SEQUENCE [LARGE SCALE GENOMIC DNA]</scope>
    <source>
        <strain evidence="1 2">S5</strain>
    </source>
</reference>
<name>A0ABT1FTH4_9BACT</name>
<protein>
    <recommendedName>
        <fullName evidence="3">AAA domain-containing protein</fullName>
    </recommendedName>
</protein>
<comment type="caution">
    <text evidence="1">The sequence shown here is derived from an EMBL/GenBank/DDBJ whole genome shotgun (WGS) entry which is preliminary data.</text>
</comment>
<sequence length="389" mass="43978">MSTYPNNSSSPVGSIMNEEQAVVKPLPTTAPNELLKSLLAKESDLMERAAKEVVFSKPLVSMDETPIFRRGTINLIQGKQGSHKSRLAELICSFLLSKSEEHQANFLNLKKTDEPVTVVCIDTERNTKEELPVAIQSIKKKAGFKITDHPANFRYTSFKTVPRKQRLLALRAYITEVQSKNSDPLFVLLDVGTDFVSNFNNEEETLEFFDYLNMLCEEYECTFLITIHQNPGTDKARGHFGTEGTNKASGIMQIGFVDGNEELIRLKFLKLRTAKRHKPMYLFFDEDLHGLALATDDHIKKNTAERKKVADVELVAEKLGELLTTSMLQRDLLKVLTSSFDCSENTLKTRLQEIVDQQVEIINEQGQPCTLQIKTANGKPTVYELQEIE</sequence>
<dbReference type="InterPro" id="IPR027417">
    <property type="entry name" value="P-loop_NTPase"/>
</dbReference>
<dbReference type="SUPFAM" id="SSF52540">
    <property type="entry name" value="P-loop containing nucleoside triphosphate hydrolases"/>
    <property type="match status" value="1"/>
</dbReference>
<evidence type="ECO:0000313" key="1">
    <source>
        <dbReference type="EMBL" id="MCP1384058.1"/>
    </source>
</evidence>
<dbReference type="Proteomes" id="UP001204772">
    <property type="component" value="Unassembled WGS sequence"/>
</dbReference>
<dbReference type="RefSeq" id="WP_253529314.1">
    <property type="nucleotide sequence ID" value="NZ_JAMZEL010000006.1"/>
</dbReference>
<keyword evidence="2" id="KW-1185">Reference proteome</keyword>
<accession>A0ABT1FTH4</accession>